<evidence type="ECO:0000256" key="2">
    <source>
        <dbReference type="SAM" id="Phobius"/>
    </source>
</evidence>
<dbReference type="KEGG" id="cprt:FIC82_003925"/>
<name>A0A6M5UDZ8_9MICO</name>
<evidence type="ECO:0000313" key="3">
    <source>
        <dbReference type="EMBL" id="QJW35475.1"/>
    </source>
</evidence>
<gene>
    <name evidence="3" type="ORF">FIC82_003925</name>
</gene>
<feature type="region of interest" description="Disordered" evidence="1">
    <location>
        <begin position="257"/>
        <end position="284"/>
    </location>
</feature>
<sequence>MPLVAAPAVFLACVLVLDALNRHELYHGAWAFLVLLVVAVAFLGPVALLAVAIAKGARTFREHRRSRGRFSATERAEIGRRDAAAHAWAKAQGLHRQLLAREVPPTLRVWDVVPYAGEEFFCDVPAGYARYYGTTVSYTQTSGFYYGRPSFVLTGLAVTAIANAAERSAAQAQAREQWRERCVSRLVVSNHRLLVQVHGRWLSFDYSAMTAVFPEPGGWALVCQFSSTEPLLLTGDHAPFAAVMTLYRTHGEQALRDHPGLEPLRPVHGPASPGSEVASDQRVR</sequence>
<reference evidence="3 4" key="1">
    <citation type="journal article" date="2022" name="Int. J. Syst. Evol. Microbiol.">
        <title>Cellulosimicrobium protaetiae sp. nov., isolated from the gut of the larva of Protaetia brevitarsis seulensis.</title>
        <authorList>
            <person name="Le Han H."/>
            <person name="Nguyen T.T.H."/>
            <person name="Li Z."/>
            <person name="Shin N.R."/>
            <person name="Kim S.G."/>
        </authorList>
    </citation>
    <scope>NUCLEOTIDE SEQUENCE [LARGE SCALE GENOMIC DNA]</scope>
    <source>
        <strain evidence="3 4">BI34</strain>
    </source>
</reference>
<feature type="transmembrane region" description="Helical" evidence="2">
    <location>
        <begin position="29"/>
        <end position="54"/>
    </location>
</feature>
<keyword evidence="2" id="KW-1133">Transmembrane helix</keyword>
<keyword evidence="2" id="KW-0472">Membrane</keyword>
<dbReference type="RefSeq" id="WP_154797644.1">
    <property type="nucleotide sequence ID" value="NZ_CP052757.1"/>
</dbReference>
<keyword evidence="4" id="KW-1185">Reference proteome</keyword>
<proteinExistence type="predicted"/>
<evidence type="ECO:0000256" key="1">
    <source>
        <dbReference type="SAM" id="MobiDB-lite"/>
    </source>
</evidence>
<dbReference type="OrthoDB" id="3260856at2"/>
<dbReference type="AlphaFoldDB" id="A0A6M5UDZ8"/>
<accession>A0A6M5UDZ8</accession>
<protein>
    <submittedName>
        <fullName evidence="3">Uncharacterized protein</fullName>
    </submittedName>
</protein>
<organism evidence="3 4">
    <name type="scientific">Cellulosimicrobium protaetiae</name>
    <dbReference type="NCBI Taxonomy" id="2587808"/>
    <lineage>
        <taxon>Bacteria</taxon>
        <taxon>Bacillati</taxon>
        <taxon>Actinomycetota</taxon>
        <taxon>Actinomycetes</taxon>
        <taxon>Micrococcales</taxon>
        <taxon>Promicromonosporaceae</taxon>
        <taxon>Cellulosimicrobium</taxon>
    </lineage>
</organism>
<keyword evidence="2" id="KW-0812">Transmembrane</keyword>
<dbReference type="EMBL" id="CP052757">
    <property type="protein sequence ID" value="QJW35475.1"/>
    <property type="molecule type" value="Genomic_DNA"/>
</dbReference>
<evidence type="ECO:0000313" key="4">
    <source>
        <dbReference type="Proteomes" id="UP000451354"/>
    </source>
</evidence>
<dbReference type="Proteomes" id="UP000451354">
    <property type="component" value="Chromosome"/>
</dbReference>